<dbReference type="InterPro" id="IPR037682">
    <property type="entry name" value="TonB_C"/>
</dbReference>
<dbReference type="PANTHER" id="PTHR33446:SF2">
    <property type="entry name" value="PROTEIN TONB"/>
    <property type="match status" value="1"/>
</dbReference>
<feature type="transmembrane region" description="Helical" evidence="11">
    <location>
        <begin position="21"/>
        <end position="41"/>
    </location>
</feature>
<evidence type="ECO:0000313" key="13">
    <source>
        <dbReference type="EMBL" id="TGK95744.1"/>
    </source>
</evidence>
<feature type="compositionally biased region" description="Basic and acidic residues" evidence="10">
    <location>
        <begin position="88"/>
        <end position="97"/>
    </location>
</feature>
<dbReference type="Pfam" id="PF03544">
    <property type="entry name" value="TonB_C"/>
    <property type="match status" value="1"/>
</dbReference>
<organism evidence="13 14">
    <name type="scientific">Leptospira brenneri</name>
    <dbReference type="NCBI Taxonomy" id="2023182"/>
    <lineage>
        <taxon>Bacteria</taxon>
        <taxon>Pseudomonadati</taxon>
        <taxon>Spirochaetota</taxon>
        <taxon>Spirochaetia</taxon>
        <taxon>Leptospirales</taxon>
        <taxon>Leptospiraceae</taxon>
        <taxon>Leptospira</taxon>
    </lineage>
</organism>
<keyword evidence="8 11" id="KW-1133">Transmembrane helix</keyword>
<evidence type="ECO:0000256" key="5">
    <source>
        <dbReference type="ARBA" id="ARBA00022519"/>
    </source>
</evidence>
<evidence type="ECO:0000256" key="3">
    <source>
        <dbReference type="ARBA" id="ARBA00022448"/>
    </source>
</evidence>
<evidence type="ECO:0000313" key="14">
    <source>
        <dbReference type="Proteomes" id="UP000297891"/>
    </source>
</evidence>
<keyword evidence="3" id="KW-0813">Transport</keyword>
<dbReference type="GO" id="GO:0031992">
    <property type="term" value="F:energy transducer activity"/>
    <property type="evidence" value="ECO:0007669"/>
    <property type="project" value="TreeGrafter"/>
</dbReference>
<dbReference type="Gene3D" id="3.30.1150.10">
    <property type="match status" value="1"/>
</dbReference>
<dbReference type="AlphaFoldDB" id="A0A2M9Y6V4"/>
<dbReference type="GO" id="GO:0098797">
    <property type="term" value="C:plasma membrane protein complex"/>
    <property type="evidence" value="ECO:0007669"/>
    <property type="project" value="TreeGrafter"/>
</dbReference>
<evidence type="ECO:0000256" key="10">
    <source>
        <dbReference type="SAM" id="MobiDB-lite"/>
    </source>
</evidence>
<name>A0A2M9Y6V4_9LEPT</name>
<keyword evidence="7" id="KW-0653">Protein transport</keyword>
<evidence type="ECO:0000256" key="1">
    <source>
        <dbReference type="ARBA" id="ARBA00004383"/>
    </source>
</evidence>
<comment type="subcellular location">
    <subcellularLocation>
        <location evidence="1">Cell inner membrane</location>
        <topology evidence="1">Single-pass membrane protein</topology>
        <orientation evidence="1">Periplasmic side</orientation>
    </subcellularLocation>
</comment>
<proteinExistence type="inferred from homology"/>
<evidence type="ECO:0000256" key="8">
    <source>
        <dbReference type="ARBA" id="ARBA00022989"/>
    </source>
</evidence>
<feature type="compositionally biased region" description="Polar residues" evidence="10">
    <location>
        <begin position="101"/>
        <end position="112"/>
    </location>
</feature>
<keyword evidence="14" id="KW-1185">Reference proteome</keyword>
<dbReference type="InterPro" id="IPR006260">
    <property type="entry name" value="TonB/TolA_C"/>
</dbReference>
<feature type="region of interest" description="Disordered" evidence="10">
    <location>
        <begin position="88"/>
        <end position="114"/>
    </location>
</feature>
<keyword evidence="5" id="KW-0997">Cell inner membrane</keyword>
<dbReference type="SUPFAM" id="SSF74653">
    <property type="entry name" value="TolA/TonB C-terminal domain"/>
    <property type="match status" value="1"/>
</dbReference>
<accession>A0A2M9Y6V4</accession>
<feature type="domain" description="TonB C-terminal" evidence="12">
    <location>
        <begin position="126"/>
        <end position="217"/>
    </location>
</feature>
<dbReference type="InterPro" id="IPR051045">
    <property type="entry name" value="TonB-dependent_transducer"/>
</dbReference>
<dbReference type="EMBL" id="RQFP01000001">
    <property type="protein sequence ID" value="TGK95744.1"/>
    <property type="molecule type" value="Genomic_DNA"/>
</dbReference>
<reference evidence="13" key="1">
    <citation type="journal article" date="2019" name="PLoS Negl. Trop. Dis.">
        <title>Revisiting the worldwide diversity of Leptospira species in the environment.</title>
        <authorList>
            <person name="Vincent A.T."/>
            <person name="Schiettekatte O."/>
            <person name="Bourhy P."/>
            <person name="Veyrier F.J."/>
            <person name="Picardeau M."/>
        </authorList>
    </citation>
    <scope>NUCLEOTIDE SEQUENCE [LARGE SCALE GENOMIC DNA]</scope>
    <source>
        <strain evidence="13">201800277</strain>
    </source>
</reference>
<keyword evidence="9 11" id="KW-0472">Membrane</keyword>
<dbReference type="GO" id="GO:0015031">
    <property type="term" value="P:protein transport"/>
    <property type="evidence" value="ECO:0007669"/>
    <property type="project" value="UniProtKB-KW"/>
</dbReference>
<comment type="caution">
    <text evidence="13">The sequence shown here is derived from an EMBL/GenBank/DDBJ whole genome shotgun (WGS) entry which is preliminary data.</text>
</comment>
<evidence type="ECO:0000256" key="9">
    <source>
        <dbReference type="ARBA" id="ARBA00023136"/>
    </source>
</evidence>
<gene>
    <name evidence="13" type="ORF">EHQ30_03680</name>
</gene>
<evidence type="ECO:0000256" key="11">
    <source>
        <dbReference type="SAM" id="Phobius"/>
    </source>
</evidence>
<dbReference type="OrthoDB" id="337644at2"/>
<evidence type="ECO:0000256" key="7">
    <source>
        <dbReference type="ARBA" id="ARBA00022927"/>
    </source>
</evidence>
<dbReference type="GO" id="GO:0055085">
    <property type="term" value="P:transmembrane transport"/>
    <property type="evidence" value="ECO:0007669"/>
    <property type="project" value="InterPro"/>
</dbReference>
<evidence type="ECO:0000256" key="2">
    <source>
        <dbReference type="ARBA" id="ARBA00006555"/>
    </source>
</evidence>
<dbReference type="Proteomes" id="UP000297891">
    <property type="component" value="Unassembled WGS sequence"/>
</dbReference>
<evidence type="ECO:0000256" key="4">
    <source>
        <dbReference type="ARBA" id="ARBA00022475"/>
    </source>
</evidence>
<protein>
    <submittedName>
        <fullName evidence="13">Energy transducer TonB</fullName>
    </submittedName>
</protein>
<keyword evidence="6 11" id="KW-0812">Transmembrane</keyword>
<dbReference type="PROSITE" id="PS52015">
    <property type="entry name" value="TONB_CTD"/>
    <property type="match status" value="1"/>
</dbReference>
<comment type="similarity">
    <text evidence="2">Belongs to the TonB family.</text>
</comment>
<evidence type="ECO:0000259" key="12">
    <source>
        <dbReference type="PROSITE" id="PS52015"/>
    </source>
</evidence>
<keyword evidence="4" id="KW-1003">Cell membrane</keyword>
<evidence type="ECO:0000256" key="6">
    <source>
        <dbReference type="ARBA" id="ARBA00022692"/>
    </source>
</evidence>
<sequence>MNRFAELWELFKISIKQNRERLFHVCLIFSLFVHTATYAGYKISQMRGDEVVEESNFEDVDVSFEEIPPELIGGTSSPAPIEKQEWVEGSNKDKADEPDNSDINPNQLSGNGTDKDGYLFSFNGDKMPTAIIDFDLREYFPPQAKAANIVEKQVVLLVQVNEDGTLQSAKIVSGRVGYGFEEAAMKLIKRVRFSPGYVQGQPKKMAHRLPILFSLED</sequence>
<dbReference type="NCBIfam" id="TIGR01352">
    <property type="entry name" value="tonB_Cterm"/>
    <property type="match status" value="1"/>
</dbReference>
<dbReference type="PANTHER" id="PTHR33446">
    <property type="entry name" value="PROTEIN TONB-RELATED"/>
    <property type="match status" value="1"/>
</dbReference>